<evidence type="ECO:0000256" key="11">
    <source>
        <dbReference type="RuleBase" id="RU367026"/>
    </source>
</evidence>
<feature type="domain" description="Bap31/Bap29 cytoplasmic coiled-coil" evidence="14">
    <location>
        <begin position="158"/>
        <end position="207"/>
    </location>
</feature>
<dbReference type="Proteomes" id="UP000886523">
    <property type="component" value="Unassembled WGS sequence"/>
</dbReference>
<sequence length="210" mass="23904">MTVYYTLTFLLMTGEMATFCLLVLPLPLSLRKKLFTFLSENPLVAKFAYGLKISFIFVAILFLDSVQRMLRISAQSDGAHGKEVVQDVRTETNLAARRFYAQRNMYLTGFTLFLSLILTRTFYILLDLVRVQDENAKLKKLTASSSKSTIASQEQKAQIDDLKAKLAALEAKDRDFETLKKQAKQQADEFDRLATEYNQVTGSKSNKRTD</sequence>
<dbReference type="InterPro" id="IPR008417">
    <property type="entry name" value="BAP29/BAP31"/>
</dbReference>
<feature type="domain" description="BAP29/BAP31 transmembrane" evidence="13">
    <location>
        <begin position="1"/>
        <end position="137"/>
    </location>
</feature>
<feature type="coiled-coil region" evidence="12">
    <location>
        <begin position="152"/>
        <end position="196"/>
    </location>
</feature>
<dbReference type="PANTHER" id="PTHR12701:SF20">
    <property type="entry name" value="ENDOPLASMIC RETICULUM TRANSMEMBRANE PROTEIN"/>
    <property type="match status" value="1"/>
</dbReference>
<accession>A0A9P6DWB7</accession>
<feature type="transmembrane region" description="Helical" evidence="11">
    <location>
        <begin position="106"/>
        <end position="126"/>
    </location>
</feature>
<evidence type="ECO:0000259" key="13">
    <source>
        <dbReference type="Pfam" id="PF05529"/>
    </source>
</evidence>
<evidence type="ECO:0000256" key="2">
    <source>
        <dbReference type="ARBA" id="ARBA00007956"/>
    </source>
</evidence>
<keyword evidence="5 11" id="KW-0256">Endoplasmic reticulum</keyword>
<dbReference type="GO" id="GO:0070973">
    <property type="term" value="P:protein localization to endoplasmic reticulum exit site"/>
    <property type="evidence" value="ECO:0007669"/>
    <property type="project" value="UniProtKB-UniRule"/>
</dbReference>
<keyword evidence="9 12" id="KW-0175">Coiled coil</keyword>
<keyword evidence="8 11" id="KW-1133">Transmembrane helix</keyword>
<proteinExistence type="inferred from homology"/>
<dbReference type="InterPro" id="IPR040463">
    <property type="entry name" value="BAP29/BAP31_N"/>
</dbReference>
<evidence type="ECO:0000256" key="12">
    <source>
        <dbReference type="SAM" id="Coils"/>
    </source>
</evidence>
<evidence type="ECO:0000256" key="4">
    <source>
        <dbReference type="ARBA" id="ARBA00022692"/>
    </source>
</evidence>
<evidence type="ECO:0000313" key="15">
    <source>
        <dbReference type="EMBL" id="KAF9517326.1"/>
    </source>
</evidence>
<keyword evidence="6 11" id="KW-0931">ER-Golgi transport</keyword>
<reference evidence="15" key="1">
    <citation type="journal article" date="2020" name="Nat. Commun.">
        <title>Large-scale genome sequencing of mycorrhizal fungi provides insights into the early evolution of symbiotic traits.</title>
        <authorList>
            <person name="Miyauchi S."/>
            <person name="Kiss E."/>
            <person name="Kuo A."/>
            <person name="Drula E."/>
            <person name="Kohler A."/>
            <person name="Sanchez-Garcia M."/>
            <person name="Morin E."/>
            <person name="Andreopoulos B."/>
            <person name="Barry K.W."/>
            <person name="Bonito G."/>
            <person name="Buee M."/>
            <person name="Carver A."/>
            <person name="Chen C."/>
            <person name="Cichocki N."/>
            <person name="Clum A."/>
            <person name="Culley D."/>
            <person name="Crous P.W."/>
            <person name="Fauchery L."/>
            <person name="Girlanda M."/>
            <person name="Hayes R.D."/>
            <person name="Keri Z."/>
            <person name="LaButti K."/>
            <person name="Lipzen A."/>
            <person name="Lombard V."/>
            <person name="Magnuson J."/>
            <person name="Maillard F."/>
            <person name="Murat C."/>
            <person name="Nolan M."/>
            <person name="Ohm R.A."/>
            <person name="Pangilinan J."/>
            <person name="Pereira M.F."/>
            <person name="Perotto S."/>
            <person name="Peter M."/>
            <person name="Pfister S."/>
            <person name="Riley R."/>
            <person name="Sitrit Y."/>
            <person name="Stielow J.B."/>
            <person name="Szollosi G."/>
            <person name="Zifcakova L."/>
            <person name="Stursova M."/>
            <person name="Spatafora J.W."/>
            <person name="Tedersoo L."/>
            <person name="Vaario L.M."/>
            <person name="Yamada A."/>
            <person name="Yan M."/>
            <person name="Wang P."/>
            <person name="Xu J."/>
            <person name="Bruns T."/>
            <person name="Baldrian P."/>
            <person name="Vilgalys R."/>
            <person name="Dunand C."/>
            <person name="Henrissat B."/>
            <person name="Grigoriev I.V."/>
            <person name="Hibbett D."/>
            <person name="Nagy L.G."/>
            <person name="Martin F.M."/>
        </authorList>
    </citation>
    <scope>NUCLEOTIDE SEQUENCE</scope>
    <source>
        <strain evidence="15">UP504</strain>
    </source>
</reference>
<comment type="caution">
    <text evidence="15">The sequence shown here is derived from an EMBL/GenBank/DDBJ whole genome shotgun (WGS) entry which is preliminary data.</text>
</comment>
<comment type="similarity">
    <text evidence="2 11">Belongs to the BCAP29/BCAP31 family.</text>
</comment>
<keyword evidence="10 11" id="KW-0472">Membrane</keyword>
<keyword evidence="16" id="KW-1185">Reference proteome</keyword>
<dbReference type="GO" id="GO:0005789">
    <property type="term" value="C:endoplasmic reticulum membrane"/>
    <property type="evidence" value="ECO:0007669"/>
    <property type="project" value="UniProtKB-SubCell"/>
</dbReference>
<name>A0A9P6DWB7_9AGAM</name>
<evidence type="ECO:0000256" key="3">
    <source>
        <dbReference type="ARBA" id="ARBA00022448"/>
    </source>
</evidence>
<evidence type="ECO:0000256" key="1">
    <source>
        <dbReference type="ARBA" id="ARBA00004477"/>
    </source>
</evidence>
<keyword evidence="4 11" id="KW-0812">Transmembrane</keyword>
<dbReference type="Pfam" id="PF18035">
    <property type="entry name" value="Bap31_Bap29_C"/>
    <property type="match status" value="1"/>
</dbReference>
<evidence type="ECO:0000259" key="14">
    <source>
        <dbReference type="Pfam" id="PF18035"/>
    </source>
</evidence>
<keyword evidence="7 11" id="KW-0653">Protein transport</keyword>
<evidence type="ECO:0000256" key="7">
    <source>
        <dbReference type="ARBA" id="ARBA00022927"/>
    </source>
</evidence>
<dbReference type="EMBL" id="MU128932">
    <property type="protein sequence ID" value="KAF9517326.1"/>
    <property type="molecule type" value="Genomic_DNA"/>
</dbReference>
<evidence type="ECO:0000256" key="6">
    <source>
        <dbReference type="ARBA" id="ARBA00022892"/>
    </source>
</evidence>
<organism evidence="15 16">
    <name type="scientific">Hydnum rufescens UP504</name>
    <dbReference type="NCBI Taxonomy" id="1448309"/>
    <lineage>
        <taxon>Eukaryota</taxon>
        <taxon>Fungi</taxon>
        <taxon>Dikarya</taxon>
        <taxon>Basidiomycota</taxon>
        <taxon>Agaricomycotina</taxon>
        <taxon>Agaricomycetes</taxon>
        <taxon>Cantharellales</taxon>
        <taxon>Hydnaceae</taxon>
        <taxon>Hydnum</taxon>
    </lineage>
</organism>
<dbReference type="AlphaFoldDB" id="A0A9P6DWB7"/>
<dbReference type="GO" id="GO:0006888">
    <property type="term" value="P:endoplasmic reticulum to Golgi vesicle-mediated transport"/>
    <property type="evidence" value="ECO:0007669"/>
    <property type="project" value="UniProtKB-UniRule"/>
</dbReference>
<protein>
    <recommendedName>
        <fullName evidence="11">Endoplasmic reticulum transmembrane protein</fullName>
    </recommendedName>
</protein>
<evidence type="ECO:0000256" key="10">
    <source>
        <dbReference type="ARBA" id="ARBA00023136"/>
    </source>
</evidence>
<comment type="function">
    <text evidence="11">May play a role in anterograde transport of membrane proteins from the endoplasmic reticulum to the Golgi.</text>
</comment>
<dbReference type="PANTHER" id="PTHR12701">
    <property type="entry name" value="BCR-ASSOCIATED PROTEIN, BAP"/>
    <property type="match status" value="1"/>
</dbReference>
<dbReference type="GO" id="GO:0006886">
    <property type="term" value="P:intracellular protein transport"/>
    <property type="evidence" value="ECO:0007669"/>
    <property type="project" value="UniProtKB-UniRule"/>
</dbReference>
<feature type="transmembrane region" description="Helical" evidence="11">
    <location>
        <begin position="47"/>
        <end position="66"/>
    </location>
</feature>
<gene>
    <name evidence="15" type="ORF">BS47DRAFT_522672</name>
</gene>
<keyword evidence="3 11" id="KW-0813">Transport</keyword>
<evidence type="ECO:0000256" key="9">
    <source>
        <dbReference type="ARBA" id="ARBA00023054"/>
    </source>
</evidence>
<dbReference type="OrthoDB" id="435607at2759"/>
<feature type="transmembrane region" description="Helical" evidence="11">
    <location>
        <begin position="7"/>
        <end position="27"/>
    </location>
</feature>
<evidence type="ECO:0000256" key="5">
    <source>
        <dbReference type="ARBA" id="ARBA00022824"/>
    </source>
</evidence>
<comment type="subcellular location">
    <subcellularLocation>
        <location evidence="1 11">Endoplasmic reticulum membrane</location>
        <topology evidence="1 11">Multi-pass membrane protein</topology>
    </subcellularLocation>
</comment>
<evidence type="ECO:0000256" key="8">
    <source>
        <dbReference type="ARBA" id="ARBA00022989"/>
    </source>
</evidence>
<evidence type="ECO:0000313" key="16">
    <source>
        <dbReference type="Proteomes" id="UP000886523"/>
    </source>
</evidence>
<dbReference type="InterPro" id="IPR041672">
    <property type="entry name" value="Bap31/Bap29_C"/>
</dbReference>
<dbReference type="Pfam" id="PF05529">
    <property type="entry name" value="Bap31"/>
    <property type="match status" value="1"/>
</dbReference>